<feature type="compositionally biased region" description="Basic and acidic residues" evidence="1">
    <location>
        <begin position="83"/>
        <end position="106"/>
    </location>
</feature>
<dbReference type="PANTHER" id="PTHR39607">
    <property type="entry name" value="XANTHOCILLIN BIOSYNTHESIS CLUSTER TRANSCRIPTION FACTOR XANC-RELATED"/>
    <property type="match status" value="1"/>
</dbReference>
<keyword evidence="4" id="KW-1185">Reference proteome</keyword>
<feature type="domain" description="BZIP" evidence="2">
    <location>
        <begin position="47"/>
        <end position="62"/>
    </location>
</feature>
<feature type="compositionally biased region" description="Basic and acidic residues" evidence="1">
    <location>
        <begin position="121"/>
        <end position="132"/>
    </location>
</feature>
<dbReference type="InterPro" id="IPR004827">
    <property type="entry name" value="bZIP"/>
</dbReference>
<dbReference type="SUPFAM" id="SSF57959">
    <property type="entry name" value="Leucine zipper domain"/>
    <property type="match status" value="1"/>
</dbReference>
<evidence type="ECO:0000256" key="1">
    <source>
        <dbReference type="SAM" id="MobiDB-lite"/>
    </source>
</evidence>
<dbReference type="VEuPathDB" id="FungiDB:C8Q69DRAFT_130934"/>
<dbReference type="Proteomes" id="UP000283841">
    <property type="component" value="Unassembled WGS sequence"/>
</dbReference>
<dbReference type="EMBL" id="RCNU01000002">
    <property type="protein sequence ID" value="RWQ97302.1"/>
    <property type="molecule type" value="Genomic_DNA"/>
</dbReference>
<name>A0A443HZN0_BYSSP</name>
<dbReference type="GeneID" id="39594578"/>
<feature type="region of interest" description="Disordered" evidence="1">
    <location>
        <begin position="44"/>
        <end position="63"/>
    </location>
</feature>
<evidence type="ECO:0000313" key="3">
    <source>
        <dbReference type="EMBL" id="RWQ97302.1"/>
    </source>
</evidence>
<evidence type="ECO:0000259" key="2">
    <source>
        <dbReference type="PROSITE" id="PS00036"/>
    </source>
</evidence>
<evidence type="ECO:0000313" key="4">
    <source>
        <dbReference type="Proteomes" id="UP000283841"/>
    </source>
</evidence>
<sequence length="290" mass="32150">MQRSGNYHYPYPPTGSRYSSSHGTSSAFSANANPNEDWTKISDLAERRRIQNRIAQRNYRKKLKRRLEDLERRAASASASPEQSHEELDQSKTEQTEASRPQDNRAHVQSHGEANWSSTHGQHDDNYYSHEERSSLFTQRCTRQLSTSPPPVLSYPPYPYPETYGQATYPQQSVYHSMPGPYGDISMHGQYLEPLPSTLPAMAPATPPAKRRPAFAEDDVLSPFSVSYATMAGIDLPASSSPSQEATVHTPPLTYSFAYDLSGSASPEGSMNYPVTPGSVPCSPPHLSLI</sequence>
<proteinExistence type="predicted"/>
<dbReference type="RefSeq" id="XP_028486947.1">
    <property type="nucleotide sequence ID" value="XM_028625301.1"/>
</dbReference>
<dbReference type="PROSITE" id="PS00036">
    <property type="entry name" value="BZIP_BASIC"/>
    <property type="match status" value="1"/>
</dbReference>
<reference evidence="3 4" key="1">
    <citation type="journal article" date="2018" name="Front. Microbiol.">
        <title>Genomic and genetic insights into a cosmopolitan fungus, Paecilomyces variotii (Eurotiales).</title>
        <authorList>
            <person name="Urquhart A.S."/>
            <person name="Mondo S.J."/>
            <person name="Makela M.R."/>
            <person name="Hane J.K."/>
            <person name="Wiebenga A."/>
            <person name="He G."/>
            <person name="Mihaltcheva S."/>
            <person name="Pangilinan J."/>
            <person name="Lipzen A."/>
            <person name="Barry K."/>
            <person name="de Vries R.P."/>
            <person name="Grigoriev I.V."/>
            <person name="Idnurm A."/>
        </authorList>
    </citation>
    <scope>NUCLEOTIDE SEQUENCE [LARGE SCALE GENOMIC DNA]</scope>
    <source>
        <strain evidence="3 4">CBS 101075</strain>
    </source>
</reference>
<dbReference type="InterPro" id="IPR046347">
    <property type="entry name" value="bZIP_sf"/>
</dbReference>
<feature type="region of interest" description="Disordered" evidence="1">
    <location>
        <begin position="1"/>
        <end position="37"/>
    </location>
</feature>
<feature type="compositionally biased region" description="Low complexity" evidence="1">
    <location>
        <begin position="14"/>
        <end position="29"/>
    </location>
</feature>
<feature type="region of interest" description="Disordered" evidence="1">
    <location>
        <begin position="70"/>
        <end position="132"/>
    </location>
</feature>
<dbReference type="CDD" id="cd14688">
    <property type="entry name" value="bZIP_YAP"/>
    <property type="match status" value="1"/>
</dbReference>
<dbReference type="Gene3D" id="1.20.5.170">
    <property type="match status" value="1"/>
</dbReference>
<organism evidence="3 4">
    <name type="scientific">Byssochlamys spectabilis</name>
    <name type="common">Paecilomyces variotii</name>
    <dbReference type="NCBI Taxonomy" id="264951"/>
    <lineage>
        <taxon>Eukaryota</taxon>
        <taxon>Fungi</taxon>
        <taxon>Dikarya</taxon>
        <taxon>Ascomycota</taxon>
        <taxon>Pezizomycotina</taxon>
        <taxon>Eurotiomycetes</taxon>
        <taxon>Eurotiomycetidae</taxon>
        <taxon>Eurotiales</taxon>
        <taxon>Thermoascaceae</taxon>
        <taxon>Paecilomyces</taxon>
    </lineage>
</organism>
<dbReference type="InterPro" id="IPR052635">
    <property type="entry name" value="Sec_Metab_Biosynth_Reg"/>
</dbReference>
<comment type="caution">
    <text evidence="3">The sequence shown here is derived from an EMBL/GenBank/DDBJ whole genome shotgun (WGS) entry which is preliminary data.</text>
</comment>
<dbReference type="STRING" id="264951.A0A443HZN0"/>
<dbReference type="PANTHER" id="PTHR39607:SF1">
    <property type="entry name" value="B-ZIP TRANSCRIPTION FACTOR (EUROFUNG)"/>
    <property type="match status" value="1"/>
</dbReference>
<gene>
    <name evidence="3" type="ORF">C8Q69DRAFT_130934</name>
</gene>
<dbReference type="GO" id="GO:0003700">
    <property type="term" value="F:DNA-binding transcription factor activity"/>
    <property type="evidence" value="ECO:0007669"/>
    <property type="project" value="InterPro"/>
</dbReference>
<accession>A0A443HZN0</accession>
<protein>
    <recommendedName>
        <fullName evidence="2">BZIP domain-containing protein</fullName>
    </recommendedName>
</protein>
<dbReference type="AlphaFoldDB" id="A0A443HZN0"/>